<evidence type="ECO:0000313" key="2">
    <source>
        <dbReference type="Proteomes" id="UP000054538"/>
    </source>
</evidence>
<proteinExistence type="predicted"/>
<gene>
    <name evidence="1" type="ORF">PAXRUDRAFT_154947</name>
</gene>
<dbReference type="HOGENOM" id="CLU_2910406_0_0_1"/>
<reference evidence="1 2" key="1">
    <citation type="submission" date="2014-04" db="EMBL/GenBank/DDBJ databases">
        <authorList>
            <consortium name="DOE Joint Genome Institute"/>
            <person name="Kuo A."/>
            <person name="Kohler A."/>
            <person name="Jargeat P."/>
            <person name="Nagy L.G."/>
            <person name="Floudas D."/>
            <person name="Copeland A."/>
            <person name="Barry K.W."/>
            <person name="Cichocki N."/>
            <person name="Veneault-Fourrey C."/>
            <person name="LaButti K."/>
            <person name="Lindquist E.A."/>
            <person name="Lipzen A."/>
            <person name="Lundell T."/>
            <person name="Morin E."/>
            <person name="Murat C."/>
            <person name="Sun H."/>
            <person name="Tunlid A."/>
            <person name="Henrissat B."/>
            <person name="Grigoriev I.V."/>
            <person name="Hibbett D.S."/>
            <person name="Martin F."/>
            <person name="Nordberg H.P."/>
            <person name="Cantor M.N."/>
            <person name="Hua S.X."/>
        </authorList>
    </citation>
    <scope>NUCLEOTIDE SEQUENCE [LARGE SCALE GENOMIC DNA]</scope>
    <source>
        <strain evidence="1 2">Ve08.2h10</strain>
    </source>
</reference>
<name>A0A0D0CGV0_9AGAM</name>
<accession>A0A0D0CGV0</accession>
<feature type="non-terminal residue" evidence="1">
    <location>
        <position position="1"/>
    </location>
</feature>
<dbReference type="InParanoid" id="A0A0D0CGV0"/>
<dbReference type="EMBL" id="KN825708">
    <property type="protein sequence ID" value="KIK81917.1"/>
    <property type="molecule type" value="Genomic_DNA"/>
</dbReference>
<sequence length="62" mass="6976">KYLKWKFNIFPVTLKEFEELCWPGHPGPYLTYILLTTTKATSQLAANLFASSLSTGPSPFPL</sequence>
<evidence type="ECO:0000313" key="1">
    <source>
        <dbReference type="EMBL" id="KIK81917.1"/>
    </source>
</evidence>
<reference evidence="2" key="2">
    <citation type="submission" date="2015-01" db="EMBL/GenBank/DDBJ databases">
        <title>Evolutionary Origins and Diversification of the Mycorrhizal Mutualists.</title>
        <authorList>
            <consortium name="DOE Joint Genome Institute"/>
            <consortium name="Mycorrhizal Genomics Consortium"/>
            <person name="Kohler A."/>
            <person name="Kuo A."/>
            <person name="Nagy L.G."/>
            <person name="Floudas D."/>
            <person name="Copeland A."/>
            <person name="Barry K.W."/>
            <person name="Cichocki N."/>
            <person name="Veneault-Fourrey C."/>
            <person name="LaButti K."/>
            <person name="Lindquist E.A."/>
            <person name="Lipzen A."/>
            <person name="Lundell T."/>
            <person name="Morin E."/>
            <person name="Murat C."/>
            <person name="Riley R."/>
            <person name="Ohm R."/>
            <person name="Sun H."/>
            <person name="Tunlid A."/>
            <person name="Henrissat B."/>
            <person name="Grigoriev I.V."/>
            <person name="Hibbett D.S."/>
            <person name="Martin F."/>
        </authorList>
    </citation>
    <scope>NUCLEOTIDE SEQUENCE [LARGE SCALE GENOMIC DNA]</scope>
    <source>
        <strain evidence="2">Ve08.2h10</strain>
    </source>
</reference>
<dbReference type="Proteomes" id="UP000054538">
    <property type="component" value="Unassembled WGS sequence"/>
</dbReference>
<dbReference type="AlphaFoldDB" id="A0A0D0CGV0"/>
<keyword evidence="2" id="KW-1185">Reference proteome</keyword>
<organism evidence="1 2">
    <name type="scientific">Paxillus rubicundulus Ve08.2h10</name>
    <dbReference type="NCBI Taxonomy" id="930991"/>
    <lineage>
        <taxon>Eukaryota</taxon>
        <taxon>Fungi</taxon>
        <taxon>Dikarya</taxon>
        <taxon>Basidiomycota</taxon>
        <taxon>Agaricomycotina</taxon>
        <taxon>Agaricomycetes</taxon>
        <taxon>Agaricomycetidae</taxon>
        <taxon>Boletales</taxon>
        <taxon>Paxilineae</taxon>
        <taxon>Paxillaceae</taxon>
        <taxon>Paxillus</taxon>
    </lineage>
</organism>
<protein>
    <submittedName>
        <fullName evidence="1">Uncharacterized protein</fullName>
    </submittedName>
</protein>